<evidence type="ECO:0000256" key="1">
    <source>
        <dbReference type="SAM" id="MobiDB-lite"/>
    </source>
</evidence>
<accession>A0ABR5IXW9</accession>
<dbReference type="Proteomes" id="UP000037020">
    <property type="component" value="Unassembled WGS sequence"/>
</dbReference>
<sequence length="200" mass="20818">MKRATAVLITAGALALAGCSSDGKDKAGSKPPADPTDAVLKVARSYQEAKNRQDWQDWCAMSSARLRGGTVAECVAENTPSSSPTPEESSPSPTYSPPTYADGSTPTPRARPSSSGPERADTGPVSASDVVQVPAVEDHPAGYGVLITYTVQWPGKEATTTRRALRLVREGGSWLVDQHEDVQAGDMGHGSPVRTALSGG</sequence>
<dbReference type="PROSITE" id="PS51257">
    <property type="entry name" value="PROKAR_LIPOPROTEIN"/>
    <property type="match status" value="1"/>
</dbReference>
<feature type="compositionally biased region" description="Low complexity" evidence="1">
    <location>
        <begin position="79"/>
        <end position="117"/>
    </location>
</feature>
<dbReference type="EMBL" id="LGUT01003088">
    <property type="protein sequence ID" value="KOG86003.1"/>
    <property type="molecule type" value="Genomic_DNA"/>
</dbReference>
<gene>
    <name evidence="2" type="ORF">ADK38_33455</name>
</gene>
<feature type="region of interest" description="Disordered" evidence="1">
    <location>
        <begin position="18"/>
        <end position="37"/>
    </location>
</feature>
<organism evidence="2 3">
    <name type="scientific">Streptomyces varsoviensis</name>
    <dbReference type="NCBI Taxonomy" id="67373"/>
    <lineage>
        <taxon>Bacteria</taxon>
        <taxon>Bacillati</taxon>
        <taxon>Actinomycetota</taxon>
        <taxon>Actinomycetes</taxon>
        <taxon>Kitasatosporales</taxon>
        <taxon>Streptomycetaceae</taxon>
        <taxon>Streptomyces</taxon>
    </lineage>
</organism>
<reference evidence="2 3" key="1">
    <citation type="submission" date="2015-07" db="EMBL/GenBank/DDBJ databases">
        <authorList>
            <person name="Ju K.-S."/>
            <person name="Doroghazi J.R."/>
            <person name="Metcalf W.W."/>
        </authorList>
    </citation>
    <scope>NUCLEOTIDE SEQUENCE [LARGE SCALE GENOMIC DNA]</scope>
    <source>
        <strain evidence="2 3">NRRL B-3589</strain>
    </source>
</reference>
<evidence type="ECO:0000313" key="3">
    <source>
        <dbReference type="Proteomes" id="UP000037020"/>
    </source>
</evidence>
<keyword evidence="3" id="KW-1185">Reference proteome</keyword>
<feature type="region of interest" description="Disordered" evidence="1">
    <location>
        <begin position="181"/>
        <end position="200"/>
    </location>
</feature>
<evidence type="ECO:0000313" key="2">
    <source>
        <dbReference type="EMBL" id="KOG86003.1"/>
    </source>
</evidence>
<feature type="region of interest" description="Disordered" evidence="1">
    <location>
        <begin position="71"/>
        <end position="129"/>
    </location>
</feature>
<protein>
    <recommendedName>
        <fullName evidence="4">Lipoprotein</fullName>
    </recommendedName>
</protein>
<dbReference type="RefSeq" id="WP_030891169.1">
    <property type="nucleotide sequence ID" value="NZ_JBIRHZ010000020.1"/>
</dbReference>
<evidence type="ECO:0008006" key="4">
    <source>
        <dbReference type="Google" id="ProtNLM"/>
    </source>
</evidence>
<name>A0ABR5IXW9_9ACTN</name>
<comment type="caution">
    <text evidence="2">The sequence shown here is derived from an EMBL/GenBank/DDBJ whole genome shotgun (WGS) entry which is preliminary data.</text>
</comment>
<proteinExistence type="predicted"/>